<dbReference type="InterPro" id="IPR036282">
    <property type="entry name" value="Glutathione-S-Trfase_C_sf"/>
</dbReference>
<evidence type="ECO:0000313" key="7">
    <source>
        <dbReference type="Proteomes" id="UP001144397"/>
    </source>
</evidence>
<feature type="site" description="Lowers pKa of active site Cys" evidence="3">
    <location>
        <position position="247"/>
    </location>
</feature>
<dbReference type="GeneID" id="95765224"/>
<dbReference type="SUPFAM" id="SSF52833">
    <property type="entry name" value="Thioredoxin-like"/>
    <property type="match status" value="1"/>
</dbReference>
<feature type="binding site" evidence="2">
    <location>
        <begin position="142"/>
        <end position="143"/>
    </location>
    <ligand>
        <name>glutathione</name>
        <dbReference type="ChEBI" id="CHEBI:57925"/>
    </ligand>
</feature>
<dbReference type="AlphaFoldDB" id="A0A9W6CLU3"/>
<dbReference type="InterPro" id="IPR004045">
    <property type="entry name" value="Glutathione_S-Trfase_N"/>
</dbReference>
<dbReference type="SUPFAM" id="SSF47616">
    <property type="entry name" value="GST C-terminal domain-like"/>
    <property type="match status" value="1"/>
</dbReference>
<dbReference type="GO" id="GO:0005737">
    <property type="term" value="C:cytoplasm"/>
    <property type="evidence" value="ECO:0007669"/>
    <property type="project" value="TreeGrafter"/>
</dbReference>
<dbReference type="GO" id="GO:0004364">
    <property type="term" value="F:glutathione transferase activity"/>
    <property type="evidence" value="ECO:0007669"/>
    <property type="project" value="InterPro"/>
</dbReference>
<dbReference type="SFLD" id="SFLDS00019">
    <property type="entry name" value="Glutathione_Transferase_(cytos"/>
    <property type="match status" value="1"/>
</dbReference>
<feature type="binding site" evidence="2">
    <location>
        <begin position="124"/>
        <end position="127"/>
    </location>
    <ligand>
        <name>glutathione</name>
        <dbReference type="ChEBI" id="CHEBI:57925"/>
    </ligand>
</feature>
<feature type="site" description="Lowers pKa of active site Cys" evidence="3">
    <location>
        <position position="290"/>
    </location>
</feature>
<dbReference type="PROSITE" id="PS50405">
    <property type="entry name" value="GST_CTER"/>
    <property type="match status" value="1"/>
</dbReference>
<evidence type="ECO:0000313" key="8">
    <source>
        <dbReference type="Proteomes" id="UP001245370"/>
    </source>
</evidence>
<feature type="active site" description="Proton donor/acceptor" evidence="1">
    <location>
        <position position="189"/>
    </location>
</feature>
<comment type="caution">
    <text evidence="5">The sequence shown here is derived from an EMBL/GenBank/DDBJ whole genome shotgun (WGS) entry which is preliminary data.</text>
</comment>
<name>A0A9W6CLU3_XANFL</name>
<reference evidence="5" key="1">
    <citation type="submission" date="2022-12" db="EMBL/GenBank/DDBJ databases">
        <title>Reference genome sequencing for broad-spectrum identification of bacterial and archaeal isolates by mass spectrometry.</title>
        <authorList>
            <person name="Sekiguchi Y."/>
            <person name="Tourlousse D.M."/>
        </authorList>
    </citation>
    <scope>NUCLEOTIDE SEQUENCE</scope>
    <source>
        <strain evidence="5">301</strain>
    </source>
</reference>
<organism evidence="5 7">
    <name type="scientific">Xanthobacter flavus</name>
    <dbReference type="NCBI Taxonomy" id="281"/>
    <lineage>
        <taxon>Bacteria</taxon>
        <taxon>Pseudomonadati</taxon>
        <taxon>Pseudomonadota</taxon>
        <taxon>Alphaproteobacteria</taxon>
        <taxon>Hyphomicrobiales</taxon>
        <taxon>Xanthobacteraceae</taxon>
        <taxon>Xanthobacter</taxon>
    </lineage>
</organism>
<dbReference type="Pfam" id="PF13409">
    <property type="entry name" value="GST_N_2"/>
    <property type="match status" value="1"/>
</dbReference>
<proteinExistence type="predicted"/>
<dbReference type="InterPro" id="IPR016639">
    <property type="entry name" value="GST_Omega/GSH"/>
</dbReference>
<dbReference type="Proteomes" id="UP001245370">
    <property type="component" value="Unassembled WGS sequence"/>
</dbReference>
<evidence type="ECO:0000313" key="6">
    <source>
        <dbReference type="EMBL" id="MDR6335546.1"/>
    </source>
</evidence>
<dbReference type="CDD" id="cd03190">
    <property type="entry name" value="GST_C_Omega_like"/>
    <property type="match status" value="1"/>
</dbReference>
<dbReference type="Gene3D" id="1.20.1050.10">
    <property type="match status" value="1"/>
</dbReference>
<evidence type="ECO:0000256" key="3">
    <source>
        <dbReference type="PIRSR" id="PIRSR015753-3"/>
    </source>
</evidence>
<dbReference type="SFLD" id="SFLDG01148">
    <property type="entry name" value="Xi_(cytGST)"/>
    <property type="match status" value="1"/>
</dbReference>
<feature type="active site" description="Nucleophile" evidence="1">
    <location>
        <position position="58"/>
    </location>
</feature>
<gene>
    <name evidence="6" type="ORF">GGQ86_004042</name>
    <name evidence="5" type="ORF">XFLAVUS301_44520</name>
</gene>
<evidence type="ECO:0000259" key="4">
    <source>
        <dbReference type="PROSITE" id="PS50405"/>
    </source>
</evidence>
<sequence length="316" mass="35923">MGELVGGVWQRGGIGTAIKDGQLRRPPSLFRNWIVDSDGPAAFPAEPGRYHLYVSLACPWAHRTLIMRRLKGLEGLIGLSVVHWLMGEDGWSFQPGVGVVPDTVNGTQWLHQLYTLSEPHCTSRVTVPVLWDKVTRKIVSNESADIIRMFNTAFDRVGAAEDDYYPLALRNDIDAVNTRIYDTLNNGVYRAGFATTQSAYETAVADVFATMDWLDEHLAQRRFLVGERLTEADIRLFTTLVRFDPVYFGHFKCNRRALVDYPALWRYTRALYRHPAIRPTVDFEHIKRHYYASHSWLNPSGIVPVGPDLDFETPVT</sequence>
<dbReference type="PANTHER" id="PTHR32419">
    <property type="entry name" value="GLUTATHIONYL-HYDROQUINONE REDUCTASE"/>
    <property type="match status" value="1"/>
</dbReference>
<dbReference type="PANTHER" id="PTHR32419:SF6">
    <property type="entry name" value="GLUTATHIONE S-TRANSFERASE OMEGA-LIKE 1-RELATED"/>
    <property type="match status" value="1"/>
</dbReference>
<dbReference type="InterPro" id="IPR047047">
    <property type="entry name" value="GST_Omega-like_C"/>
</dbReference>
<evidence type="ECO:0000256" key="2">
    <source>
        <dbReference type="PIRSR" id="PIRSR015753-2"/>
    </source>
</evidence>
<dbReference type="InterPro" id="IPR010987">
    <property type="entry name" value="Glutathione-S-Trfase_C-like"/>
</dbReference>
<dbReference type="EMBL" id="JAVDPY010000008">
    <property type="protein sequence ID" value="MDR6335546.1"/>
    <property type="molecule type" value="Genomic_DNA"/>
</dbReference>
<dbReference type="EMBL" id="BSDO01000008">
    <property type="protein sequence ID" value="GLI24778.1"/>
    <property type="molecule type" value="Genomic_DNA"/>
</dbReference>
<evidence type="ECO:0000313" key="5">
    <source>
        <dbReference type="EMBL" id="GLI24778.1"/>
    </source>
</evidence>
<dbReference type="Gene3D" id="3.40.30.10">
    <property type="entry name" value="Glutaredoxin"/>
    <property type="match status" value="1"/>
</dbReference>
<dbReference type="Proteomes" id="UP001144397">
    <property type="component" value="Unassembled WGS sequence"/>
</dbReference>
<dbReference type="RefSeq" id="WP_281809498.1">
    <property type="nucleotide sequence ID" value="NZ_BSDO01000008.1"/>
</dbReference>
<feature type="domain" description="GST C-terminal" evidence="4">
    <location>
        <begin position="166"/>
        <end position="290"/>
    </location>
</feature>
<dbReference type="InterPro" id="IPR040079">
    <property type="entry name" value="Glutathione_S-Trfase"/>
</dbReference>
<reference evidence="6 8" key="2">
    <citation type="submission" date="2023-07" db="EMBL/GenBank/DDBJ databases">
        <title>Genomic Encyclopedia of Type Strains, Phase IV (KMG-IV): sequencing the most valuable type-strain genomes for metagenomic binning, comparative biology and taxonomic classification.</title>
        <authorList>
            <person name="Goeker M."/>
        </authorList>
    </citation>
    <scope>NUCLEOTIDE SEQUENCE [LARGE SCALE GENOMIC DNA]</scope>
    <source>
        <strain evidence="6 8">DSM 338</strain>
    </source>
</reference>
<protein>
    <submittedName>
        <fullName evidence="6">Glutathione S-transferase</fullName>
    </submittedName>
    <submittedName>
        <fullName evidence="5">Glutathione-dependent reductase</fullName>
    </submittedName>
</protein>
<dbReference type="Pfam" id="PF13410">
    <property type="entry name" value="GST_C_2"/>
    <property type="match status" value="1"/>
</dbReference>
<evidence type="ECO:0000256" key="1">
    <source>
        <dbReference type="PIRSR" id="PIRSR015753-1"/>
    </source>
</evidence>
<dbReference type="PIRSF" id="PIRSF015753">
    <property type="entry name" value="GST"/>
    <property type="match status" value="1"/>
</dbReference>
<dbReference type="InterPro" id="IPR036249">
    <property type="entry name" value="Thioredoxin-like_sf"/>
</dbReference>
<keyword evidence="8" id="KW-1185">Reference proteome</keyword>
<feature type="binding site" evidence="2">
    <location>
        <position position="91"/>
    </location>
    <ligand>
        <name>glutathione</name>
        <dbReference type="ChEBI" id="CHEBI:57925"/>
    </ligand>
</feature>
<accession>A0A9W6CLU3</accession>
<dbReference type="SFLD" id="SFLDG01206">
    <property type="entry name" value="Xi.1"/>
    <property type="match status" value="1"/>
</dbReference>